<feature type="chain" id="PRO_5022932133" evidence="1">
    <location>
        <begin position="23"/>
        <end position="201"/>
    </location>
</feature>
<evidence type="ECO:0000313" key="2">
    <source>
        <dbReference type="EMBL" id="TFK34406.1"/>
    </source>
</evidence>
<organism evidence="2 3">
    <name type="scientific">Crucibulum laeve</name>
    <dbReference type="NCBI Taxonomy" id="68775"/>
    <lineage>
        <taxon>Eukaryota</taxon>
        <taxon>Fungi</taxon>
        <taxon>Dikarya</taxon>
        <taxon>Basidiomycota</taxon>
        <taxon>Agaricomycotina</taxon>
        <taxon>Agaricomycetes</taxon>
        <taxon>Agaricomycetidae</taxon>
        <taxon>Agaricales</taxon>
        <taxon>Agaricineae</taxon>
        <taxon>Nidulariaceae</taxon>
        <taxon>Crucibulum</taxon>
    </lineage>
</organism>
<evidence type="ECO:0000256" key="1">
    <source>
        <dbReference type="SAM" id="SignalP"/>
    </source>
</evidence>
<accession>A0A5C3LQX9</accession>
<reference evidence="2 3" key="1">
    <citation type="journal article" date="2019" name="Nat. Ecol. Evol.">
        <title>Megaphylogeny resolves global patterns of mushroom evolution.</title>
        <authorList>
            <person name="Varga T."/>
            <person name="Krizsan K."/>
            <person name="Foldi C."/>
            <person name="Dima B."/>
            <person name="Sanchez-Garcia M."/>
            <person name="Sanchez-Ramirez S."/>
            <person name="Szollosi G.J."/>
            <person name="Szarkandi J.G."/>
            <person name="Papp V."/>
            <person name="Albert L."/>
            <person name="Andreopoulos W."/>
            <person name="Angelini C."/>
            <person name="Antonin V."/>
            <person name="Barry K.W."/>
            <person name="Bougher N.L."/>
            <person name="Buchanan P."/>
            <person name="Buyck B."/>
            <person name="Bense V."/>
            <person name="Catcheside P."/>
            <person name="Chovatia M."/>
            <person name="Cooper J."/>
            <person name="Damon W."/>
            <person name="Desjardin D."/>
            <person name="Finy P."/>
            <person name="Geml J."/>
            <person name="Haridas S."/>
            <person name="Hughes K."/>
            <person name="Justo A."/>
            <person name="Karasinski D."/>
            <person name="Kautmanova I."/>
            <person name="Kiss B."/>
            <person name="Kocsube S."/>
            <person name="Kotiranta H."/>
            <person name="LaButti K.M."/>
            <person name="Lechner B.E."/>
            <person name="Liimatainen K."/>
            <person name="Lipzen A."/>
            <person name="Lukacs Z."/>
            <person name="Mihaltcheva S."/>
            <person name="Morgado L.N."/>
            <person name="Niskanen T."/>
            <person name="Noordeloos M.E."/>
            <person name="Ohm R.A."/>
            <person name="Ortiz-Santana B."/>
            <person name="Ovrebo C."/>
            <person name="Racz N."/>
            <person name="Riley R."/>
            <person name="Savchenko A."/>
            <person name="Shiryaev A."/>
            <person name="Soop K."/>
            <person name="Spirin V."/>
            <person name="Szebenyi C."/>
            <person name="Tomsovsky M."/>
            <person name="Tulloss R.E."/>
            <person name="Uehling J."/>
            <person name="Grigoriev I.V."/>
            <person name="Vagvolgyi C."/>
            <person name="Papp T."/>
            <person name="Martin F.M."/>
            <person name="Miettinen O."/>
            <person name="Hibbett D.S."/>
            <person name="Nagy L.G."/>
        </authorList>
    </citation>
    <scope>NUCLEOTIDE SEQUENCE [LARGE SCALE GENOMIC DNA]</scope>
    <source>
        <strain evidence="2 3">CBS 166.37</strain>
    </source>
</reference>
<name>A0A5C3LQX9_9AGAR</name>
<dbReference type="AlphaFoldDB" id="A0A5C3LQX9"/>
<sequence length="201" mass="22553">MASLALYMLTIMLAIMLMPTQTNVVSSPFPLLRRIRLLRHRLVICTHLDSLPKRTMPSAHTARLTPSTSLCQSSWMRALDATRKRDYTNTKPPSTSFRTNRGATPYLGGLDISPSISVIKLHLKTSELDDTAHKRELKVDGNYSLLNCWFWMFAATGPSGIILNHWDDSSLLVHHTSEFLLSHALFEDTGGLYLALIPMST</sequence>
<keyword evidence="3" id="KW-1185">Reference proteome</keyword>
<dbReference type="STRING" id="68775.A0A5C3LQX9"/>
<evidence type="ECO:0000313" key="3">
    <source>
        <dbReference type="Proteomes" id="UP000308652"/>
    </source>
</evidence>
<dbReference type="EMBL" id="ML213632">
    <property type="protein sequence ID" value="TFK34406.1"/>
    <property type="molecule type" value="Genomic_DNA"/>
</dbReference>
<proteinExistence type="predicted"/>
<gene>
    <name evidence="2" type="ORF">BDQ12DRAFT_669472</name>
</gene>
<dbReference type="Proteomes" id="UP000308652">
    <property type="component" value="Unassembled WGS sequence"/>
</dbReference>
<protein>
    <submittedName>
        <fullName evidence="2">Uncharacterized protein</fullName>
    </submittedName>
</protein>
<feature type="signal peptide" evidence="1">
    <location>
        <begin position="1"/>
        <end position="22"/>
    </location>
</feature>
<keyword evidence="1" id="KW-0732">Signal</keyword>